<sequence length="123" mass="14360">MVVGKEKLPFLGCKLRNIKSELQHLLFKTIDDLGETERNRFKAFLSEKHLDGYEPIPKARLEKDDATEIITQMSQAYDRDGAVRITAFILKSMFRIDLVNEIKRKVGDKLNLKFLDEDHHEKD</sequence>
<dbReference type="AlphaFoldDB" id="A0AAV6GRB5"/>
<keyword evidence="3" id="KW-1185">Reference proteome</keyword>
<dbReference type="PROSITE" id="PS50824">
    <property type="entry name" value="DAPIN"/>
    <property type="match status" value="1"/>
</dbReference>
<dbReference type="EMBL" id="JADWDJ010000007">
    <property type="protein sequence ID" value="KAG5277699.1"/>
    <property type="molecule type" value="Genomic_DNA"/>
</dbReference>
<feature type="domain" description="Pyrin" evidence="1">
    <location>
        <begin position="18"/>
        <end position="108"/>
    </location>
</feature>
<evidence type="ECO:0000313" key="3">
    <source>
        <dbReference type="Proteomes" id="UP000823561"/>
    </source>
</evidence>
<dbReference type="Gene3D" id="1.10.533.10">
    <property type="entry name" value="Death Domain, Fas"/>
    <property type="match status" value="1"/>
</dbReference>
<proteinExistence type="predicted"/>
<reference evidence="2" key="1">
    <citation type="submission" date="2020-10" db="EMBL/GenBank/DDBJ databases">
        <title>Chromosome-scale genome assembly of the Allis shad, Alosa alosa.</title>
        <authorList>
            <person name="Margot Z."/>
            <person name="Christophe K."/>
            <person name="Cabau C."/>
            <person name="Louis A."/>
            <person name="Berthelot C."/>
            <person name="Parey E."/>
            <person name="Roest Crollius H."/>
            <person name="Montfort J."/>
            <person name="Robinson-Rechavi M."/>
            <person name="Bucao C."/>
            <person name="Bouchez O."/>
            <person name="Gislard M."/>
            <person name="Lluch J."/>
            <person name="Milhes M."/>
            <person name="Lampietro C."/>
            <person name="Lopez Roques C."/>
            <person name="Donnadieu C."/>
            <person name="Braasch I."/>
            <person name="Desvignes T."/>
            <person name="Postlethwait J."/>
            <person name="Bobe J."/>
            <person name="Guiguen Y."/>
        </authorList>
    </citation>
    <scope>NUCLEOTIDE SEQUENCE</scope>
    <source>
        <strain evidence="2">M-15738</strain>
        <tissue evidence="2">Blood</tissue>
    </source>
</reference>
<protein>
    <recommendedName>
        <fullName evidence="1">Pyrin domain-containing protein</fullName>
    </recommendedName>
</protein>
<organism evidence="2 3">
    <name type="scientific">Alosa alosa</name>
    <name type="common">allis shad</name>
    <dbReference type="NCBI Taxonomy" id="278164"/>
    <lineage>
        <taxon>Eukaryota</taxon>
        <taxon>Metazoa</taxon>
        <taxon>Chordata</taxon>
        <taxon>Craniata</taxon>
        <taxon>Vertebrata</taxon>
        <taxon>Euteleostomi</taxon>
        <taxon>Actinopterygii</taxon>
        <taxon>Neopterygii</taxon>
        <taxon>Teleostei</taxon>
        <taxon>Clupei</taxon>
        <taxon>Clupeiformes</taxon>
        <taxon>Clupeoidei</taxon>
        <taxon>Clupeidae</taxon>
        <taxon>Alosa</taxon>
    </lineage>
</organism>
<evidence type="ECO:0000259" key="1">
    <source>
        <dbReference type="PROSITE" id="PS50824"/>
    </source>
</evidence>
<evidence type="ECO:0000313" key="2">
    <source>
        <dbReference type="EMBL" id="KAG5277699.1"/>
    </source>
</evidence>
<dbReference type="SMART" id="SM01289">
    <property type="entry name" value="PYRIN"/>
    <property type="match status" value="1"/>
</dbReference>
<dbReference type="SUPFAM" id="SSF47986">
    <property type="entry name" value="DEATH domain"/>
    <property type="match status" value="1"/>
</dbReference>
<dbReference type="Proteomes" id="UP000823561">
    <property type="component" value="Chromosome 7"/>
</dbReference>
<name>A0AAV6GRB5_9TELE</name>
<dbReference type="Pfam" id="PF02758">
    <property type="entry name" value="PYRIN"/>
    <property type="match status" value="1"/>
</dbReference>
<comment type="caution">
    <text evidence="2">The sequence shown here is derived from an EMBL/GenBank/DDBJ whole genome shotgun (WGS) entry which is preliminary data.</text>
</comment>
<dbReference type="InterPro" id="IPR004020">
    <property type="entry name" value="DAPIN"/>
</dbReference>
<accession>A0AAV6GRB5</accession>
<dbReference type="InterPro" id="IPR011029">
    <property type="entry name" value="DEATH-like_dom_sf"/>
</dbReference>
<gene>
    <name evidence="2" type="ORF">AALO_G00090410</name>
</gene>